<dbReference type="InterPro" id="IPR037278">
    <property type="entry name" value="ARFGAP/RecO"/>
</dbReference>
<keyword evidence="2" id="KW-0479">Metal-binding</keyword>
<dbReference type="Pfam" id="PF08518">
    <property type="entry name" value="GIT_SHD"/>
    <property type="match status" value="2"/>
</dbReference>
<dbReference type="InterPro" id="IPR001164">
    <property type="entry name" value="ArfGAP_dom"/>
</dbReference>
<organism evidence="13 14">
    <name type="scientific">Seriola lalandi dorsalis</name>
    <dbReference type="NCBI Taxonomy" id="1841481"/>
    <lineage>
        <taxon>Eukaryota</taxon>
        <taxon>Metazoa</taxon>
        <taxon>Chordata</taxon>
        <taxon>Craniata</taxon>
        <taxon>Vertebrata</taxon>
        <taxon>Euteleostomi</taxon>
        <taxon>Actinopterygii</taxon>
        <taxon>Neopterygii</taxon>
        <taxon>Teleostei</taxon>
        <taxon>Neoteleostei</taxon>
        <taxon>Acanthomorphata</taxon>
        <taxon>Carangaria</taxon>
        <taxon>Carangiformes</taxon>
        <taxon>Carangidae</taxon>
        <taxon>Seriola</taxon>
    </lineage>
</organism>
<evidence type="ECO:0000313" key="13">
    <source>
        <dbReference type="Ensembl" id="ENSSLDP00000032959.1"/>
    </source>
</evidence>
<dbReference type="GO" id="GO:0005096">
    <property type="term" value="F:GTPase activator activity"/>
    <property type="evidence" value="ECO:0007669"/>
    <property type="project" value="UniProtKB-KW"/>
</dbReference>
<sequence length="691" mass="77260">MSKRLRNTEVCADCSVPEPRWASVNRGVLICDECCSVHRSLGRHSSQVRHLTHTPWPPTQLQMVQTLYSNGANSIWEHSLLDPASVMSGKRKANPQDKLHPNKSEFIRAKYQMLAFVHRMPCREDDSSTAKDLSKQLHSSVRTGNLETCLRLLSLGAQANFFHPEKGNTPLHVAAKAGQVSQAELLTVYGADPGAPDSNGKTPTDYAREAGHHDLADRLVEIQYELTDRLAFYLCGRKPDHKNGQHFIVPQMADSSLDLSELAKAAKKKLQSLSNHLFEDLAMDVYDEVDRRETDAVWLATQNHSTLVTETTVVPFLPVNPEYSSTRNQGRQKLARFNAHEFATLVIDILSDAKRRQQGNSIASPKDNVELILKSVTVRHCSDSQDNDQPDYDSVASDEDTDQELPSSKGDRTKSLDSDLSDSPITMQEYLEVKNALSASEAKIQQLMKANNNLSDELRLMQKKASKLEKQSSMPESDYDNTFYESEMDDSGLCRRGRLRSSGWLGEGSSIPELDDLEMESDPTLPSTEDVIRKTEQITKNIQELLRAAQENKHDRPCEREGVRRLRHSLGCFSTLVPWAEKAPPPLQPLSLRSPDPTSCFIPCSERIHVAVTEMAALFPKRPRSETVRGSLRLLTSSAYRLQSECRKAVPSEGCPGPDMQLVTQQVIQCAYDIAKAAKQLVTITTKENTN</sequence>
<dbReference type="InterPro" id="IPR047161">
    <property type="entry name" value="GIT-like"/>
</dbReference>
<dbReference type="PANTHER" id="PTHR46097">
    <property type="entry name" value="G PROTEIN-COUPLED RECEPTOR KINASE INTERACTING ARFGAP"/>
    <property type="match status" value="1"/>
</dbReference>
<dbReference type="PROSITE" id="PS50088">
    <property type="entry name" value="ANK_REPEAT"/>
    <property type="match status" value="1"/>
</dbReference>
<dbReference type="SMART" id="SM00105">
    <property type="entry name" value="ArfGap"/>
    <property type="match status" value="1"/>
</dbReference>
<protein>
    <submittedName>
        <fullName evidence="13">G protein-coupled receptor kinase interacting ArfGAP 2a</fullName>
    </submittedName>
</protein>
<evidence type="ECO:0000256" key="3">
    <source>
        <dbReference type="ARBA" id="ARBA00022737"/>
    </source>
</evidence>
<dbReference type="GO" id="GO:0031267">
    <property type="term" value="F:small GTPase binding"/>
    <property type="evidence" value="ECO:0007669"/>
    <property type="project" value="TreeGrafter"/>
</dbReference>
<evidence type="ECO:0000256" key="4">
    <source>
        <dbReference type="ARBA" id="ARBA00022771"/>
    </source>
</evidence>
<name>A0A3B4ZCU7_SERLL</name>
<dbReference type="InterPro" id="IPR036770">
    <property type="entry name" value="Ankyrin_rpt-contain_sf"/>
</dbReference>
<keyword evidence="3" id="KW-0677">Repeat</keyword>
<dbReference type="InterPro" id="IPR032352">
    <property type="entry name" value="GIT1/2_CC"/>
</dbReference>
<evidence type="ECO:0000256" key="8">
    <source>
        <dbReference type="PROSITE-ProRule" id="PRU00023"/>
    </source>
</evidence>
<evidence type="ECO:0000256" key="11">
    <source>
        <dbReference type="SAM" id="MobiDB-lite"/>
    </source>
</evidence>
<evidence type="ECO:0000256" key="9">
    <source>
        <dbReference type="PROSITE-ProRule" id="PRU00288"/>
    </source>
</evidence>
<dbReference type="InterPro" id="IPR013724">
    <property type="entry name" value="GIT_SHD"/>
</dbReference>
<dbReference type="Pfam" id="PF01412">
    <property type="entry name" value="ArfGap"/>
    <property type="match status" value="1"/>
</dbReference>
<dbReference type="PRINTS" id="PR00405">
    <property type="entry name" value="REVINTRACTNG"/>
</dbReference>
<dbReference type="Gene3D" id="1.20.120.330">
    <property type="entry name" value="Nucleotidyltransferases domain 2"/>
    <property type="match status" value="2"/>
</dbReference>
<dbReference type="FunFam" id="1.25.40.20:FF:000013">
    <property type="entry name" value="ARF GTPase-activating protein GIT1 isoform 1"/>
    <property type="match status" value="1"/>
</dbReference>
<dbReference type="Ensembl" id="ENSSLDT00000033883.1">
    <property type="protein sequence ID" value="ENSSLDP00000032959.1"/>
    <property type="gene ID" value="ENSSLDG00000025233.1"/>
</dbReference>
<evidence type="ECO:0000313" key="14">
    <source>
        <dbReference type="Proteomes" id="UP000261360"/>
    </source>
</evidence>
<dbReference type="Gene3D" id="1.25.40.20">
    <property type="entry name" value="Ankyrin repeat-containing domain"/>
    <property type="match status" value="1"/>
</dbReference>
<evidence type="ECO:0000256" key="6">
    <source>
        <dbReference type="ARBA" id="ARBA00023043"/>
    </source>
</evidence>
<accession>A0A3B4ZCU7</accession>
<dbReference type="Proteomes" id="UP000261360">
    <property type="component" value="Unplaced"/>
</dbReference>
<feature type="region of interest" description="Disordered" evidence="11">
    <location>
        <begin position="380"/>
        <end position="423"/>
    </location>
</feature>
<keyword evidence="5" id="KW-0862">Zinc</keyword>
<dbReference type="Pfam" id="PF12796">
    <property type="entry name" value="Ank_2"/>
    <property type="match status" value="1"/>
</dbReference>
<dbReference type="FunFam" id="1.10.220.150:FF:000003">
    <property type="entry name" value="ARF GTPase-activating protein GIT2 isoform 1"/>
    <property type="match status" value="1"/>
</dbReference>
<dbReference type="Gene3D" id="1.20.5.170">
    <property type="match status" value="1"/>
</dbReference>
<dbReference type="Pfam" id="PF16559">
    <property type="entry name" value="GIT_CC"/>
    <property type="match status" value="1"/>
</dbReference>
<dbReference type="GeneTree" id="ENSGT00940000156383"/>
<feature type="domain" description="Arf-GAP" evidence="12">
    <location>
        <begin position="1"/>
        <end position="124"/>
    </location>
</feature>
<feature type="coiled-coil region" evidence="10">
    <location>
        <begin position="437"/>
        <end position="471"/>
    </location>
</feature>
<keyword evidence="14" id="KW-1185">Reference proteome</keyword>
<dbReference type="AlphaFoldDB" id="A0A3B4ZCU7"/>
<dbReference type="InterPro" id="IPR038508">
    <property type="entry name" value="ArfGAP_dom_sf"/>
</dbReference>
<dbReference type="PROSITE" id="PS50115">
    <property type="entry name" value="ARFGAP"/>
    <property type="match status" value="1"/>
</dbReference>
<dbReference type="GO" id="GO:0008277">
    <property type="term" value="P:regulation of G protein-coupled receptor signaling pathway"/>
    <property type="evidence" value="ECO:0007669"/>
    <property type="project" value="TreeGrafter"/>
</dbReference>
<dbReference type="InterPro" id="IPR002110">
    <property type="entry name" value="Ankyrin_rpt"/>
</dbReference>
<dbReference type="Pfam" id="PF12205">
    <property type="entry name" value="GIT1_C"/>
    <property type="match status" value="2"/>
</dbReference>
<dbReference type="GO" id="GO:0007420">
    <property type="term" value="P:brain development"/>
    <property type="evidence" value="ECO:0007669"/>
    <property type="project" value="InterPro"/>
</dbReference>
<dbReference type="SUPFAM" id="SSF57863">
    <property type="entry name" value="ArfGap/RecO-like zinc finger"/>
    <property type="match status" value="1"/>
</dbReference>
<keyword evidence="1" id="KW-0343">GTPase activation</keyword>
<evidence type="ECO:0000256" key="1">
    <source>
        <dbReference type="ARBA" id="ARBA00022468"/>
    </source>
</evidence>
<keyword evidence="7 10" id="KW-0175">Coiled coil</keyword>
<dbReference type="InterPro" id="IPR022018">
    <property type="entry name" value="GIT1_C"/>
</dbReference>
<proteinExistence type="predicted"/>
<reference evidence="13" key="1">
    <citation type="submission" date="2025-08" db="UniProtKB">
        <authorList>
            <consortium name="Ensembl"/>
        </authorList>
    </citation>
    <scope>IDENTIFICATION</scope>
</reference>
<evidence type="ECO:0000256" key="2">
    <source>
        <dbReference type="ARBA" id="ARBA00022723"/>
    </source>
</evidence>
<dbReference type="GO" id="GO:0032012">
    <property type="term" value="P:regulation of ARF protein signal transduction"/>
    <property type="evidence" value="ECO:0007669"/>
    <property type="project" value="InterPro"/>
</dbReference>
<evidence type="ECO:0000256" key="7">
    <source>
        <dbReference type="ARBA" id="ARBA00023054"/>
    </source>
</evidence>
<feature type="compositionally biased region" description="Acidic residues" evidence="11">
    <location>
        <begin position="385"/>
        <end position="403"/>
    </location>
</feature>
<dbReference type="SMART" id="SM00248">
    <property type="entry name" value="ANK"/>
    <property type="match status" value="3"/>
</dbReference>
<dbReference type="GO" id="GO:0036465">
    <property type="term" value="P:synaptic vesicle recycling"/>
    <property type="evidence" value="ECO:0007669"/>
    <property type="project" value="TreeGrafter"/>
</dbReference>
<dbReference type="SMART" id="SM00555">
    <property type="entry name" value="GIT"/>
    <property type="match status" value="2"/>
</dbReference>
<evidence type="ECO:0000256" key="10">
    <source>
        <dbReference type="SAM" id="Coils"/>
    </source>
</evidence>
<dbReference type="PROSITE" id="PS50297">
    <property type="entry name" value="ANK_REP_REGION"/>
    <property type="match status" value="1"/>
</dbReference>
<keyword evidence="4 9" id="KW-0863">Zinc-finger</keyword>
<dbReference type="GO" id="GO:0098793">
    <property type="term" value="C:presynapse"/>
    <property type="evidence" value="ECO:0007669"/>
    <property type="project" value="GOC"/>
</dbReference>
<evidence type="ECO:0000259" key="12">
    <source>
        <dbReference type="PROSITE" id="PS50115"/>
    </source>
</evidence>
<keyword evidence="6 8" id="KW-0040">ANK repeat</keyword>
<feature type="repeat" description="ANK" evidence="8">
    <location>
        <begin position="166"/>
        <end position="198"/>
    </location>
</feature>
<dbReference type="Gene3D" id="1.10.220.150">
    <property type="entry name" value="Arf GTPase activating protein"/>
    <property type="match status" value="1"/>
</dbReference>
<feature type="region of interest" description="Disordered" evidence="11">
    <location>
        <begin position="505"/>
        <end position="530"/>
    </location>
</feature>
<evidence type="ECO:0000256" key="5">
    <source>
        <dbReference type="ARBA" id="ARBA00022833"/>
    </source>
</evidence>
<dbReference type="SUPFAM" id="SSF48403">
    <property type="entry name" value="Ankyrin repeat"/>
    <property type="match status" value="1"/>
</dbReference>
<dbReference type="PANTHER" id="PTHR46097:SF4">
    <property type="entry name" value="ARF GTPASE-ACTIVATING PROTEIN GIT2"/>
    <property type="match status" value="1"/>
</dbReference>
<dbReference type="GO" id="GO:0008270">
    <property type="term" value="F:zinc ion binding"/>
    <property type="evidence" value="ECO:0007669"/>
    <property type="project" value="UniProtKB-KW"/>
</dbReference>
<reference evidence="13" key="2">
    <citation type="submission" date="2025-09" db="UniProtKB">
        <authorList>
            <consortium name="Ensembl"/>
        </authorList>
    </citation>
    <scope>IDENTIFICATION</scope>
</reference>